<proteinExistence type="predicted"/>
<dbReference type="PATRIC" id="fig|1423727.3.peg.152"/>
<comment type="caution">
    <text evidence="1">The sequence shown here is derived from an EMBL/GenBank/DDBJ whole genome shotgun (WGS) entry which is preliminary data.</text>
</comment>
<accession>A0A0R2AZQ3</accession>
<dbReference type="EMBL" id="AYZQ01000001">
    <property type="protein sequence ID" value="KRM72447.1"/>
    <property type="molecule type" value="Genomic_DNA"/>
</dbReference>
<dbReference type="AlphaFoldDB" id="A0A0R2AZQ3"/>
<dbReference type="Proteomes" id="UP000051672">
    <property type="component" value="Unassembled WGS sequence"/>
</dbReference>
<organism evidence="1 2">
    <name type="scientific">Lacticaseibacillus brantae DSM 23927</name>
    <dbReference type="NCBI Taxonomy" id="1423727"/>
    <lineage>
        <taxon>Bacteria</taxon>
        <taxon>Bacillati</taxon>
        <taxon>Bacillota</taxon>
        <taxon>Bacilli</taxon>
        <taxon>Lactobacillales</taxon>
        <taxon>Lactobacillaceae</taxon>
        <taxon>Lacticaseibacillus</taxon>
    </lineage>
</organism>
<sequence length="171" mass="19167">MAVEQLPAQQFFGRVFMPESSDELGTYEQAWQDFTAAGYFDQLDELAETPNRTTLLVFSPFGTFQYWVGSVVPMDVTVPEGLQVLPLPAATGGQAEKPASRLTSAFPVEMNFNKGLEVIEKAGYPLPSHIGQTDHPYFLEQYPLNDNGEVEKVIYTLYINEDQLEGYDEVE</sequence>
<evidence type="ECO:0000313" key="2">
    <source>
        <dbReference type="Proteomes" id="UP000051672"/>
    </source>
</evidence>
<keyword evidence="2" id="KW-1185">Reference proteome</keyword>
<evidence type="ECO:0008006" key="3">
    <source>
        <dbReference type="Google" id="ProtNLM"/>
    </source>
</evidence>
<evidence type="ECO:0000313" key="1">
    <source>
        <dbReference type="EMBL" id="KRM72447.1"/>
    </source>
</evidence>
<reference evidence="1 2" key="1">
    <citation type="journal article" date="2015" name="Genome Announc.">
        <title>Expanding the biotechnology potential of lactobacilli through comparative genomics of 213 strains and associated genera.</title>
        <authorList>
            <person name="Sun Z."/>
            <person name="Harris H.M."/>
            <person name="McCann A."/>
            <person name="Guo C."/>
            <person name="Argimon S."/>
            <person name="Zhang W."/>
            <person name="Yang X."/>
            <person name="Jeffery I.B."/>
            <person name="Cooney J.C."/>
            <person name="Kagawa T.F."/>
            <person name="Liu W."/>
            <person name="Song Y."/>
            <person name="Salvetti E."/>
            <person name="Wrobel A."/>
            <person name="Rasinkangas P."/>
            <person name="Parkhill J."/>
            <person name="Rea M.C."/>
            <person name="O'Sullivan O."/>
            <person name="Ritari J."/>
            <person name="Douillard F.P."/>
            <person name="Paul Ross R."/>
            <person name="Yang R."/>
            <person name="Briner A.E."/>
            <person name="Felis G.E."/>
            <person name="de Vos W.M."/>
            <person name="Barrangou R."/>
            <person name="Klaenhammer T.R."/>
            <person name="Caufield P.W."/>
            <person name="Cui Y."/>
            <person name="Zhang H."/>
            <person name="O'Toole P.W."/>
        </authorList>
    </citation>
    <scope>NUCLEOTIDE SEQUENCE [LARGE SCALE GENOMIC DNA]</scope>
    <source>
        <strain evidence="1 2">DSM 23927</strain>
    </source>
</reference>
<dbReference type="STRING" id="1423727.FC34_GL000152"/>
<gene>
    <name evidence="1" type="ORF">FC34_GL000152</name>
</gene>
<dbReference type="RefSeq" id="WP_057893475.1">
    <property type="nucleotide sequence ID" value="NZ_AYZQ01000001.1"/>
</dbReference>
<protein>
    <recommendedName>
        <fullName evidence="3">GyrI-like small molecule binding domain-containing protein</fullName>
    </recommendedName>
</protein>
<name>A0A0R2AZQ3_9LACO</name>